<dbReference type="InterPro" id="IPR000871">
    <property type="entry name" value="Beta-lactam_class-A"/>
</dbReference>
<dbReference type="SUPFAM" id="SSF56601">
    <property type="entry name" value="beta-lactamase/transpeptidase-like"/>
    <property type="match status" value="1"/>
</dbReference>
<dbReference type="RefSeq" id="WP_375733904.1">
    <property type="nucleotide sequence ID" value="NZ_JBCGDC010000021.1"/>
</dbReference>
<comment type="caution">
    <text evidence="2">The sequence shown here is derived from an EMBL/GenBank/DDBJ whole genome shotgun (WGS) entry which is preliminary data.</text>
</comment>
<dbReference type="Gene3D" id="3.40.710.10">
    <property type="entry name" value="DD-peptidase/beta-lactamase superfamily"/>
    <property type="match status" value="1"/>
</dbReference>
<keyword evidence="2" id="KW-0378">Hydrolase</keyword>
<accession>A0ABV5CN19</accession>
<dbReference type="PANTHER" id="PTHR35333:SF3">
    <property type="entry name" value="BETA-LACTAMASE-TYPE TRANSPEPTIDASE FOLD CONTAINING PROTEIN"/>
    <property type="match status" value="1"/>
</dbReference>
<organism evidence="2 3">
    <name type="scientific">Polymorphospora lycopeni</name>
    <dbReference type="NCBI Taxonomy" id="3140240"/>
    <lineage>
        <taxon>Bacteria</taxon>
        <taxon>Bacillati</taxon>
        <taxon>Actinomycetota</taxon>
        <taxon>Actinomycetes</taxon>
        <taxon>Micromonosporales</taxon>
        <taxon>Micromonosporaceae</taxon>
        <taxon>Polymorphospora</taxon>
    </lineage>
</organism>
<dbReference type="GO" id="GO:0016787">
    <property type="term" value="F:hydrolase activity"/>
    <property type="evidence" value="ECO:0007669"/>
    <property type="project" value="UniProtKB-KW"/>
</dbReference>
<evidence type="ECO:0000259" key="1">
    <source>
        <dbReference type="Pfam" id="PF13354"/>
    </source>
</evidence>
<evidence type="ECO:0000313" key="3">
    <source>
        <dbReference type="Proteomes" id="UP001582793"/>
    </source>
</evidence>
<dbReference type="InterPro" id="IPR012338">
    <property type="entry name" value="Beta-lactam/transpept-like"/>
</dbReference>
<dbReference type="Pfam" id="PF13354">
    <property type="entry name" value="Beta-lactamase2"/>
    <property type="match status" value="1"/>
</dbReference>
<dbReference type="EMBL" id="JBCGDC010000021">
    <property type="protein sequence ID" value="MFB6393398.1"/>
    <property type="molecule type" value="Genomic_DNA"/>
</dbReference>
<reference evidence="2 3" key="1">
    <citation type="submission" date="2024-04" db="EMBL/GenBank/DDBJ databases">
        <title>Polymorphospora sp. isolated from Baiyangdian Lake in Xiong'an New Area.</title>
        <authorList>
            <person name="Zhang X."/>
            <person name="Liu J."/>
        </authorList>
    </citation>
    <scope>NUCLEOTIDE SEQUENCE [LARGE SCALE GENOMIC DNA]</scope>
    <source>
        <strain evidence="2 3">2-325</strain>
    </source>
</reference>
<feature type="domain" description="Beta-lactamase class A catalytic" evidence="1">
    <location>
        <begin position="117"/>
        <end position="210"/>
    </location>
</feature>
<sequence>MRPRVVLILAAAVLVLTGVLLIPTASARLTGTSGADASAPATIAPPAPAPLTLAAGPVDVQIDGFLSWALLDRATGNITGSDNVTATNSAESMIKIWFAADVLRLATESGAEPDQVLLDAASAAIRDSDDPATNMLYRLAGGPASLRRMIEMCGLTETRPVIPPGATIVWWSYTEISARDAVRLGECVADGTAAGPRWTQWVLDEMAQVRGTTARQDQLPTRGGGRWGIIDGLPDEIVENGSVGMKNGWTLIHADGLWHLNCLATADEWVLAVLMRYPGGHGLDYGANVCRNVTSQLVVPVPGAALKIPQPLVEG</sequence>
<protein>
    <submittedName>
        <fullName evidence="2">Serine hydrolase</fullName>
    </submittedName>
</protein>
<dbReference type="Proteomes" id="UP001582793">
    <property type="component" value="Unassembled WGS sequence"/>
</dbReference>
<name>A0ABV5CN19_9ACTN</name>
<dbReference type="PANTHER" id="PTHR35333">
    <property type="entry name" value="BETA-LACTAMASE"/>
    <property type="match status" value="1"/>
</dbReference>
<gene>
    <name evidence="2" type="ORF">AAFH96_09805</name>
</gene>
<proteinExistence type="predicted"/>
<evidence type="ECO:0000313" key="2">
    <source>
        <dbReference type="EMBL" id="MFB6393398.1"/>
    </source>
</evidence>
<keyword evidence="3" id="KW-1185">Reference proteome</keyword>
<dbReference type="InterPro" id="IPR045155">
    <property type="entry name" value="Beta-lactam_cat"/>
</dbReference>